<name>A0A0F9LHA1_9ZZZZ</name>
<organism evidence="1">
    <name type="scientific">marine sediment metagenome</name>
    <dbReference type="NCBI Taxonomy" id="412755"/>
    <lineage>
        <taxon>unclassified sequences</taxon>
        <taxon>metagenomes</taxon>
        <taxon>ecological metagenomes</taxon>
    </lineage>
</organism>
<proteinExistence type="predicted"/>
<protein>
    <submittedName>
        <fullName evidence="1">Uncharacterized protein</fullName>
    </submittedName>
</protein>
<evidence type="ECO:0000313" key="1">
    <source>
        <dbReference type="EMBL" id="KKM92833.1"/>
    </source>
</evidence>
<accession>A0A0F9LHA1</accession>
<comment type="caution">
    <text evidence="1">The sequence shown here is derived from an EMBL/GenBank/DDBJ whole genome shotgun (WGS) entry which is preliminary data.</text>
</comment>
<dbReference type="EMBL" id="LAZR01006344">
    <property type="protein sequence ID" value="KKM92833.1"/>
    <property type="molecule type" value="Genomic_DNA"/>
</dbReference>
<dbReference type="AlphaFoldDB" id="A0A0F9LHA1"/>
<gene>
    <name evidence="1" type="ORF">LCGC14_1214520</name>
</gene>
<sequence>MITKNARFELYYLCADNYNWQVPFRIVVRQHKVIKYIHIQLWNYFYKELLSEFESSGS</sequence>
<reference evidence="1" key="1">
    <citation type="journal article" date="2015" name="Nature">
        <title>Complex archaea that bridge the gap between prokaryotes and eukaryotes.</title>
        <authorList>
            <person name="Spang A."/>
            <person name="Saw J.H."/>
            <person name="Jorgensen S.L."/>
            <person name="Zaremba-Niedzwiedzka K."/>
            <person name="Martijn J."/>
            <person name="Lind A.E."/>
            <person name="van Eijk R."/>
            <person name="Schleper C."/>
            <person name="Guy L."/>
            <person name="Ettema T.J."/>
        </authorList>
    </citation>
    <scope>NUCLEOTIDE SEQUENCE</scope>
</reference>